<dbReference type="GO" id="GO:0016491">
    <property type="term" value="F:oxidoreductase activity"/>
    <property type="evidence" value="ECO:0007669"/>
    <property type="project" value="UniProtKB-KW"/>
</dbReference>
<keyword evidence="1" id="KW-0560">Oxidoreductase</keyword>
<dbReference type="PANTHER" id="PTHR47534:SF3">
    <property type="entry name" value="ALCOHOL DEHYDROGENASE-LIKE C-TERMINAL DOMAIN-CONTAINING PROTEIN"/>
    <property type="match status" value="1"/>
</dbReference>
<accession>A0A7X0VHF4</accession>
<name>A0A7X0VHF4_9BACL</name>
<dbReference type="RefSeq" id="WP_185671706.1">
    <property type="nucleotide sequence ID" value="NZ_JACJVP010000042.1"/>
</dbReference>
<proteinExistence type="predicted"/>
<protein>
    <submittedName>
        <fullName evidence="2">SDR family NAD(P)-dependent oxidoreductase</fullName>
    </submittedName>
</protein>
<evidence type="ECO:0000313" key="3">
    <source>
        <dbReference type="Proteomes" id="UP000547209"/>
    </source>
</evidence>
<reference evidence="2 3" key="1">
    <citation type="submission" date="2020-08" db="EMBL/GenBank/DDBJ databases">
        <title>Cohnella phylogeny.</title>
        <authorList>
            <person name="Dunlap C."/>
        </authorList>
    </citation>
    <scope>NUCLEOTIDE SEQUENCE [LARGE SCALE GENOMIC DNA]</scope>
    <source>
        <strain evidence="2 3">DSM 28246</strain>
    </source>
</reference>
<dbReference type="Gene3D" id="3.40.50.720">
    <property type="entry name" value="NAD(P)-binding Rossmann-like Domain"/>
    <property type="match status" value="1"/>
</dbReference>
<dbReference type="InterPro" id="IPR052228">
    <property type="entry name" value="Sec_Metab_Biosynth_Oxidored"/>
</dbReference>
<gene>
    <name evidence="2" type="ORF">H7C19_24465</name>
</gene>
<keyword evidence="3" id="KW-1185">Reference proteome</keyword>
<dbReference type="InterPro" id="IPR002347">
    <property type="entry name" value="SDR_fam"/>
</dbReference>
<dbReference type="InterPro" id="IPR036291">
    <property type="entry name" value="NAD(P)-bd_dom_sf"/>
</dbReference>
<dbReference type="Proteomes" id="UP000547209">
    <property type="component" value="Unassembled WGS sequence"/>
</dbReference>
<dbReference type="EMBL" id="JACJVP010000042">
    <property type="protein sequence ID" value="MBB6673841.1"/>
    <property type="molecule type" value="Genomic_DNA"/>
</dbReference>
<evidence type="ECO:0000313" key="2">
    <source>
        <dbReference type="EMBL" id="MBB6673841.1"/>
    </source>
</evidence>
<comment type="caution">
    <text evidence="2">The sequence shown here is derived from an EMBL/GenBank/DDBJ whole genome shotgun (WGS) entry which is preliminary data.</text>
</comment>
<dbReference type="PANTHER" id="PTHR47534">
    <property type="entry name" value="YALI0E05731P"/>
    <property type="match status" value="1"/>
</dbReference>
<organism evidence="2 3">
    <name type="scientific">Cohnella nanjingensis</name>
    <dbReference type="NCBI Taxonomy" id="1387779"/>
    <lineage>
        <taxon>Bacteria</taxon>
        <taxon>Bacillati</taxon>
        <taxon>Bacillota</taxon>
        <taxon>Bacilli</taxon>
        <taxon>Bacillales</taxon>
        <taxon>Paenibacillaceae</taxon>
        <taxon>Cohnella</taxon>
    </lineage>
</organism>
<dbReference type="Pfam" id="PF00106">
    <property type="entry name" value="adh_short"/>
    <property type="match status" value="1"/>
</dbReference>
<evidence type="ECO:0000256" key="1">
    <source>
        <dbReference type="ARBA" id="ARBA00023002"/>
    </source>
</evidence>
<dbReference type="AlphaFoldDB" id="A0A7X0VHF4"/>
<dbReference type="SUPFAM" id="SSF51735">
    <property type="entry name" value="NAD(P)-binding Rossmann-fold domains"/>
    <property type="match status" value="1"/>
</dbReference>
<sequence>MTKTFVITGGTDGIGAAVARALFSRGDHVVVIGTDPKKGDRLIRESANASGSVAFVQADLSLMSSTERTVRDVIKAYPRIDGLVLCARYFRTHRSVTSEGFEDNFALFYLSRVLFSYGLLGALERSDSPVIVNVAGPGHDTPIDWEDLQSAKQYDGVNAMFVTGRFNDLLGVTFAERHAESPVRYVLFHPGTTSTSFAGEFDAPTAAYIELQKARAKPAADVAPPIIRLLDEPPKEPLSAFNMYTELSVRNHLFSPQSAARLAEMTAELLELDAK</sequence>